<organism evidence="2 3">
    <name type="scientific">Canna indica</name>
    <name type="common">Indian-shot</name>
    <dbReference type="NCBI Taxonomy" id="4628"/>
    <lineage>
        <taxon>Eukaryota</taxon>
        <taxon>Viridiplantae</taxon>
        <taxon>Streptophyta</taxon>
        <taxon>Embryophyta</taxon>
        <taxon>Tracheophyta</taxon>
        <taxon>Spermatophyta</taxon>
        <taxon>Magnoliopsida</taxon>
        <taxon>Liliopsida</taxon>
        <taxon>Zingiberales</taxon>
        <taxon>Cannaceae</taxon>
        <taxon>Canna</taxon>
    </lineage>
</organism>
<dbReference type="EMBL" id="CP136896">
    <property type="protein sequence ID" value="WOL12578.1"/>
    <property type="molecule type" value="Genomic_DNA"/>
</dbReference>
<dbReference type="PANTHER" id="PTHR37234">
    <property type="entry name" value="OS03G0319200 PROTEIN"/>
    <property type="match status" value="1"/>
</dbReference>
<feature type="compositionally biased region" description="Basic and acidic residues" evidence="1">
    <location>
        <begin position="12"/>
        <end position="22"/>
    </location>
</feature>
<evidence type="ECO:0008006" key="4">
    <source>
        <dbReference type="Google" id="ProtNLM"/>
    </source>
</evidence>
<evidence type="ECO:0000313" key="2">
    <source>
        <dbReference type="EMBL" id="WOL12578.1"/>
    </source>
</evidence>
<feature type="compositionally biased region" description="Low complexity" evidence="1">
    <location>
        <begin position="104"/>
        <end position="118"/>
    </location>
</feature>
<feature type="compositionally biased region" description="Pro residues" evidence="1">
    <location>
        <begin position="56"/>
        <end position="66"/>
    </location>
</feature>
<gene>
    <name evidence="2" type="ORF">Cni_G21345</name>
</gene>
<keyword evidence="3" id="KW-1185">Reference proteome</keyword>
<evidence type="ECO:0000313" key="3">
    <source>
        <dbReference type="Proteomes" id="UP001327560"/>
    </source>
</evidence>
<protein>
    <recommendedName>
        <fullName evidence="4">DUF3741 domain-containing protein</fullName>
    </recommendedName>
</protein>
<reference evidence="2 3" key="1">
    <citation type="submission" date="2023-10" db="EMBL/GenBank/DDBJ databases">
        <title>Chromosome-scale genome assembly provides insights into flower coloration mechanisms of Canna indica.</title>
        <authorList>
            <person name="Li C."/>
        </authorList>
    </citation>
    <scope>NUCLEOTIDE SEQUENCE [LARGE SCALE GENOMIC DNA]</scope>
    <source>
        <tissue evidence="2">Flower</tissue>
    </source>
</reference>
<feature type="region of interest" description="Disordered" evidence="1">
    <location>
        <begin position="193"/>
        <end position="238"/>
    </location>
</feature>
<proteinExistence type="predicted"/>
<sequence length="367" mass="41365">MGNVETMRTSSSRRELGSENRPKTIGCMSGIFHFLSRQHKTSRKRLTSGKRKEKPVVPPPTRPTPPLVIEDAGAKKPEARRLSCETSPRSPTIPQEIRRRKRPPAAVVAAASPDSSRRPPALLARLMGLEDGPAAPLMTASSDKQRELLHALEKCDEDLKALRQIIEAVRSAEVNSKAVVSAAGMAGRLLETDAEDSKSDCNGEQPSPVSVLDAISSPRYRSKRRSRNDNQETTAAGSRIVKPSRTAVVFIEEDYNKARNATEKMPKGAGRHPVVEDFRWPARRAESVGRRYWWRRRRGVSRAMTETVEEVWEEGAWEAKWELGRVGMWVEANILWDLVEELVVELLVWYCCKLSPPLRTCRKRLRF</sequence>
<feature type="region of interest" description="Disordered" evidence="1">
    <location>
        <begin position="37"/>
        <end position="118"/>
    </location>
</feature>
<feature type="compositionally biased region" description="Basic and acidic residues" evidence="1">
    <location>
        <begin position="72"/>
        <end position="83"/>
    </location>
</feature>
<feature type="compositionally biased region" description="Basic residues" evidence="1">
    <location>
        <begin position="37"/>
        <end position="53"/>
    </location>
</feature>
<evidence type="ECO:0000256" key="1">
    <source>
        <dbReference type="SAM" id="MobiDB-lite"/>
    </source>
</evidence>
<name>A0AAQ3KSY0_9LILI</name>
<feature type="compositionally biased region" description="Polar residues" evidence="1">
    <location>
        <begin position="84"/>
        <end position="93"/>
    </location>
</feature>
<feature type="compositionally biased region" description="Polar residues" evidence="1">
    <location>
        <begin position="1"/>
        <end position="10"/>
    </location>
</feature>
<dbReference type="AlphaFoldDB" id="A0AAQ3KSY0"/>
<dbReference type="PANTHER" id="PTHR37234:SF1">
    <property type="entry name" value="OS03G0319200 PROTEIN"/>
    <property type="match status" value="1"/>
</dbReference>
<dbReference type="Proteomes" id="UP001327560">
    <property type="component" value="Chromosome 7"/>
</dbReference>
<accession>A0AAQ3KSY0</accession>
<feature type="region of interest" description="Disordered" evidence="1">
    <location>
        <begin position="1"/>
        <end position="25"/>
    </location>
</feature>